<dbReference type="PANTHER" id="PTHR37423">
    <property type="entry name" value="SOLUBLE LYTIC MUREIN TRANSGLYCOSYLASE-RELATED"/>
    <property type="match status" value="1"/>
</dbReference>
<evidence type="ECO:0000313" key="3">
    <source>
        <dbReference type="EMBL" id="MFD1185742.1"/>
    </source>
</evidence>
<dbReference type="Gene3D" id="1.10.530.10">
    <property type="match status" value="1"/>
</dbReference>
<feature type="domain" description="Transglycosylase SLT" evidence="2">
    <location>
        <begin position="99"/>
        <end position="202"/>
    </location>
</feature>
<evidence type="ECO:0000256" key="1">
    <source>
        <dbReference type="ARBA" id="ARBA00007734"/>
    </source>
</evidence>
<proteinExistence type="inferred from homology"/>
<dbReference type="Pfam" id="PF01464">
    <property type="entry name" value="SLT"/>
    <property type="match status" value="1"/>
</dbReference>
<gene>
    <name evidence="3" type="ORF">ACFQ2O_05930</name>
</gene>
<organism evidence="3 4">
    <name type="scientific">Pontibacter rugosus</name>
    <dbReference type="NCBI Taxonomy" id="1745966"/>
    <lineage>
        <taxon>Bacteria</taxon>
        <taxon>Pseudomonadati</taxon>
        <taxon>Bacteroidota</taxon>
        <taxon>Cytophagia</taxon>
        <taxon>Cytophagales</taxon>
        <taxon>Hymenobacteraceae</taxon>
        <taxon>Pontibacter</taxon>
    </lineage>
</organism>
<comment type="caution">
    <text evidence="3">The sequence shown here is derived from an EMBL/GenBank/DDBJ whole genome shotgun (WGS) entry which is preliminary data.</text>
</comment>
<keyword evidence="4" id="KW-1185">Reference proteome</keyword>
<dbReference type="SUPFAM" id="SSF53955">
    <property type="entry name" value="Lysozyme-like"/>
    <property type="match status" value="1"/>
</dbReference>
<evidence type="ECO:0000259" key="2">
    <source>
        <dbReference type="Pfam" id="PF01464"/>
    </source>
</evidence>
<dbReference type="CDD" id="cd16894">
    <property type="entry name" value="MltD-like"/>
    <property type="match status" value="1"/>
</dbReference>
<dbReference type="Proteomes" id="UP001597094">
    <property type="component" value="Unassembled WGS sequence"/>
</dbReference>
<dbReference type="RefSeq" id="WP_377523910.1">
    <property type="nucleotide sequence ID" value="NZ_JBHTLD010000034.1"/>
</dbReference>
<dbReference type="EMBL" id="JBHTLD010000034">
    <property type="protein sequence ID" value="MFD1185742.1"/>
    <property type="molecule type" value="Genomic_DNA"/>
</dbReference>
<name>A0ABW3SPD2_9BACT</name>
<comment type="similarity">
    <text evidence="1">Belongs to the transglycosylase Slt family.</text>
</comment>
<accession>A0ABW3SPD2</accession>
<sequence>MAQQVWRYVWGTGVVVLAMQFCSQQPHIAPISEPGAEAVKIGFASPALPASMSFAGEQVPLEIPDVAERLDRELLSNTYYHSGTLLGLKRMQRYMPTIKRLLRENEVPEDFVYLALAESLFSQVTSPAGASGFWQLMPDTARGYGMIVNNEVDERFHVEKATLAACRYLKSAKKRFGTWTNAAASYNRGMGGLDRALEKQGVTSYYDLYLNDETSRYMFRILALKEVLGNPTKYGFNFSEEQGYNPLPTRSVTITSSIDDLPAFALAQGTNYKTLRLYNPWVKSYDLTVPSGKEFVLELPAK</sequence>
<reference evidence="4" key="1">
    <citation type="journal article" date="2019" name="Int. J. Syst. Evol. Microbiol.">
        <title>The Global Catalogue of Microorganisms (GCM) 10K type strain sequencing project: providing services to taxonomists for standard genome sequencing and annotation.</title>
        <authorList>
            <consortium name="The Broad Institute Genomics Platform"/>
            <consortium name="The Broad Institute Genome Sequencing Center for Infectious Disease"/>
            <person name="Wu L."/>
            <person name="Ma J."/>
        </authorList>
    </citation>
    <scope>NUCLEOTIDE SEQUENCE [LARGE SCALE GENOMIC DNA]</scope>
    <source>
        <strain evidence="4">JCM 31319</strain>
    </source>
</reference>
<dbReference type="InterPro" id="IPR008258">
    <property type="entry name" value="Transglycosylase_SLT_dom_1"/>
</dbReference>
<dbReference type="PANTHER" id="PTHR37423:SF2">
    <property type="entry name" value="MEMBRANE-BOUND LYTIC MUREIN TRANSGLYCOSYLASE C"/>
    <property type="match status" value="1"/>
</dbReference>
<protein>
    <submittedName>
        <fullName evidence="3">Lytic transglycosylase domain-containing protein</fullName>
    </submittedName>
</protein>
<dbReference type="InterPro" id="IPR023346">
    <property type="entry name" value="Lysozyme-like_dom_sf"/>
</dbReference>
<evidence type="ECO:0000313" key="4">
    <source>
        <dbReference type="Proteomes" id="UP001597094"/>
    </source>
</evidence>